<dbReference type="Proteomes" id="UP000815325">
    <property type="component" value="Unassembled WGS sequence"/>
</dbReference>
<gene>
    <name evidence="1" type="ORF">DUNSADRAFT_13594</name>
</gene>
<proteinExistence type="predicted"/>
<evidence type="ECO:0000313" key="2">
    <source>
        <dbReference type="Proteomes" id="UP000815325"/>
    </source>
</evidence>
<dbReference type="EMBL" id="MU069489">
    <property type="protein sequence ID" value="KAF5841320.1"/>
    <property type="molecule type" value="Genomic_DNA"/>
</dbReference>
<organism evidence="1 2">
    <name type="scientific">Dunaliella salina</name>
    <name type="common">Green alga</name>
    <name type="synonym">Protococcus salinus</name>
    <dbReference type="NCBI Taxonomy" id="3046"/>
    <lineage>
        <taxon>Eukaryota</taxon>
        <taxon>Viridiplantae</taxon>
        <taxon>Chlorophyta</taxon>
        <taxon>core chlorophytes</taxon>
        <taxon>Chlorophyceae</taxon>
        <taxon>CS clade</taxon>
        <taxon>Chlamydomonadales</taxon>
        <taxon>Dunaliellaceae</taxon>
        <taxon>Dunaliella</taxon>
    </lineage>
</organism>
<accession>A0ABQ7H399</accession>
<protein>
    <recommendedName>
        <fullName evidence="3">Encoded protein</fullName>
    </recommendedName>
</protein>
<evidence type="ECO:0008006" key="3">
    <source>
        <dbReference type="Google" id="ProtNLM"/>
    </source>
</evidence>
<keyword evidence="2" id="KW-1185">Reference proteome</keyword>
<comment type="caution">
    <text evidence="1">The sequence shown here is derived from an EMBL/GenBank/DDBJ whole genome shotgun (WGS) entry which is preliminary data.</text>
</comment>
<sequence>MSAFHHYRELTLISCDMLLECDVIAALKVRAHQRAAWAAKRALLKQQQQQLRQQGKGLPILPDFEHDAWEVPCPLQRIQVLGCRGIDGGALEMAAIKLKLPELSVDVVCTDWRCIEKAFVSS</sequence>
<reference evidence="1" key="1">
    <citation type="submission" date="2017-08" db="EMBL/GenBank/DDBJ databases">
        <authorList>
            <person name="Polle J.E."/>
            <person name="Barry K."/>
            <person name="Cushman J."/>
            <person name="Schmutz J."/>
            <person name="Tran D."/>
            <person name="Hathwaick L.T."/>
            <person name="Yim W.C."/>
            <person name="Jenkins J."/>
            <person name="Mckie-Krisberg Z.M."/>
            <person name="Prochnik S."/>
            <person name="Lindquist E."/>
            <person name="Dockter R.B."/>
            <person name="Adam C."/>
            <person name="Molina H."/>
            <person name="Bunkerborg J."/>
            <person name="Jin E."/>
            <person name="Buchheim M."/>
            <person name="Magnuson J."/>
        </authorList>
    </citation>
    <scope>NUCLEOTIDE SEQUENCE</scope>
    <source>
        <strain evidence="1">CCAP 19/18</strain>
    </source>
</reference>
<name>A0ABQ7H399_DUNSA</name>
<evidence type="ECO:0000313" key="1">
    <source>
        <dbReference type="EMBL" id="KAF5841320.1"/>
    </source>
</evidence>